<feature type="transmembrane region" description="Helical" evidence="1">
    <location>
        <begin position="227"/>
        <end position="249"/>
    </location>
</feature>
<comment type="caution">
    <text evidence="2">The sequence shown here is derived from an EMBL/GenBank/DDBJ whole genome shotgun (WGS) entry which is preliminary data.</text>
</comment>
<keyword evidence="1" id="KW-0812">Transmembrane</keyword>
<name>A0ABP8JY28_9MICO</name>
<feature type="transmembrane region" description="Helical" evidence="1">
    <location>
        <begin position="120"/>
        <end position="142"/>
    </location>
</feature>
<accession>A0ABP8JY28</accession>
<dbReference type="Proteomes" id="UP001500390">
    <property type="component" value="Unassembled WGS sequence"/>
</dbReference>
<feature type="transmembrane region" description="Helical" evidence="1">
    <location>
        <begin position="269"/>
        <end position="291"/>
    </location>
</feature>
<evidence type="ECO:0000256" key="1">
    <source>
        <dbReference type="SAM" id="Phobius"/>
    </source>
</evidence>
<feature type="transmembrane region" description="Helical" evidence="1">
    <location>
        <begin position="44"/>
        <end position="63"/>
    </location>
</feature>
<dbReference type="RefSeq" id="WP_159902510.1">
    <property type="nucleotide sequence ID" value="NZ_BAABFX010000028.1"/>
</dbReference>
<gene>
    <name evidence="2" type="ORF">GCM10023153_21930</name>
</gene>
<keyword evidence="1" id="KW-0472">Membrane</keyword>
<proteinExistence type="predicted"/>
<reference evidence="3" key="1">
    <citation type="journal article" date="2019" name="Int. J. Syst. Evol. Microbiol.">
        <title>The Global Catalogue of Microorganisms (GCM) 10K type strain sequencing project: providing services to taxonomists for standard genome sequencing and annotation.</title>
        <authorList>
            <consortium name="The Broad Institute Genomics Platform"/>
            <consortium name="The Broad Institute Genome Sequencing Center for Infectious Disease"/>
            <person name="Wu L."/>
            <person name="Ma J."/>
        </authorList>
    </citation>
    <scope>NUCLEOTIDE SEQUENCE [LARGE SCALE GENOMIC DNA]</scope>
    <source>
        <strain evidence="3">JCM 17738</strain>
    </source>
</reference>
<sequence length="316" mass="32126">MRAIVIALPCVAIGLLVALRNRVVVTVAPTEHGDVVEIARHTRRWRMVGLLIGAVAALALLEAGQRLDALGRVSALAPAALGAGVLIGTIAGELTARPAVGIRRTATVETRTVKAVLPKALAGVLAVASLLLVAALGIGAAWGSADDMGRQGRSFTQTCTVLDPDLGPVLMGSGRGPWPGSFYTVPLAAALLVLAALVAVALRVIVSRPRPGVDSHDLDTMLRRWSVGNVLTAATVTVLGTLGPVALFIASALSGGTCPLGVGESVVVWAAWVIAPLATGGALSMLAWLALTPSIRVDDLPRPLSGDAAPVGAPVR</sequence>
<keyword evidence="3" id="KW-1185">Reference proteome</keyword>
<organism evidence="2 3">
    <name type="scientific">Ornithinibacter aureus</name>
    <dbReference type="NCBI Taxonomy" id="622664"/>
    <lineage>
        <taxon>Bacteria</taxon>
        <taxon>Bacillati</taxon>
        <taxon>Actinomycetota</taxon>
        <taxon>Actinomycetes</taxon>
        <taxon>Micrococcales</taxon>
        <taxon>Intrasporangiaceae</taxon>
        <taxon>Ornithinibacter</taxon>
    </lineage>
</organism>
<protein>
    <recommendedName>
        <fullName evidence="4">FtsX-like permease family protein</fullName>
    </recommendedName>
</protein>
<dbReference type="EMBL" id="BAABFX010000028">
    <property type="protein sequence ID" value="GAA4397711.1"/>
    <property type="molecule type" value="Genomic_DNA"/>
</dbReference>
<evidence type="ECO:0000313" key="2">
    <source>
        <dbReference type="EMBL" id="GAA4397711.1"/>
    </source>
</evidence>
<feature type="transmembrane region" description="Helical" evidence="1">
    <location>
        <begin position="183"/>
        <end position="206"/>
    </location>
</feature>
<keyword evidence="1" id="KW-1133">Transmembrane helix</keyword>
<evidence type="ECO:0000313" key="3">
    <source>
        <dbReference type="Proteomes" id="UP001500390"/>
    </source>
</evidence>
<evidence type="ECO:0008006" key="4">
    <source>
        <dbReference type="Google" id="ProtNLM"/>
    </source>
</evidence>